<evidence type="ECO:0000313" key="1">
    <source>
        <dbReference type="EMBL" id="BAT15283.1"/>
    </source>
</evidence>
<dbReference type="InParanoid" id="A0A0P0Y5D2"/>
<keyword evidence="2" id="KW-1185">Reference proteome</keyword>
<dbReference type="Gramene" id="Os11t0687001-00">
    <property type="protein sequence ID" value="Os11t0687001-00"/>
    <property type="gene ID" value="Os11g0687001"/>
</dbReference>
<dbReference type="Proteomes" id="UP000059680">
    <property type="component" value="Chromosome 11"/>
</dbReference>
<protein>
    <submittedName>
        <fullName evidence="1">Os11g0687001 protein</fullName>
    </submittedName>
</protein>
<dbReference type="PaxDb" id="39947-A0A0P0Y5D2"/>
<dbReference type="AlphaFoldDB" id="A0A0P0Y5D2"/>
<organism evidence="1 2">
    <name type="scientific">Oryza sativa subsp. japonica</name>
    <name type="common">Rice</name>
    <dbReference type="NCBI Taxonomy" id="39947"/>
    <lineage>
        <taxon>Eukaryota</taxon>
        <taxon>Viridiplantae</taxon>
        <taxon>Streptophyta</taxon>
        <taxon>Embryophyta</taxon>
        <taxon>Tracheophyta</taxon>
        <taxon>Spermatophyta</taxon>
        <taxon>Magnoliopsida</taxon>
        <taxon>Liliopsida</taxon>
        <taxon>Poales</taxon>
        <taxon>Poaceae</taxon>
        <taxon>BOP clade</taxon>
        <taxon>Oryzoideae</taxon>
        <taxon>Oryzeae</taxon>
        <taxon>Oryzinae</taxon>
        <taxon>Oryza</taxon>
        <taxon>Oryza sativa</taxon>
    </lineage>
</organism>
<reference evidence="2" key="1">
    <citation type="journal article" date="2005" name="Nature">
        <title>The map-based sequence of the rice genome.</title>
        <authorList>
            <consortium name="International rice genome sequencing project (IRGSP)"/>
            <person name="Matsumoto T."/>
            <person name="Wu J."/>
            <person name="Kanamori H."/>
            <person name="Katayose Y."/>
            <person name="Fujisawa M."/>
            <person name="Namiki N."/>
            <person name="Mizuno H."/>
            <person name="Yamamoto K."/>
            <person name="Antonio B.A."/>
            <person name="Baba T."/>
            <person name="Sakata K."/>
            <person name="Nagamura Y."/>
            <person name="Aoki H."/>
            <person name="Arikawa K."/>
            <person name="Arita K."/>
            <person name="Bito T."/>
            <person name="Chiden Y."/>
            <person name="Fujitsuka N."/>
            <person name="Fukunaka R."/>
            <person name="Hamada M."/>
            <person name="Harada C."/>
            <person name="Hayashi A."/>
            <person name="Hijishita S."/>
            <person name="Honda M."/>
            <person name="Hosokawa S."/>
            <person name="Ichikawa Y."/>
            <person name="Idonuma A."/>
            <person name="Iijima M."/>
            <person name="Ikeda M."/>
            <person name="Ikeno M."/>
            <person name="Ito K."/>
            <person name="Ito S."/>
            <person name="Ito T."/>
            <person name="Ito Y."/>
            <person name="Ito Y."/>
            <person name="Iwabuchi A."/>
            <person name="Kamiya K."/>
            <person name="Karasawa W."/>
            <person name="Kurita K."/>
            <person name="Katagiri S."/>
            <person name="Kikuta A."/>
            <person name="Kobayashi H."/>
            <person name="Kobayashi N."/>
            <person name="Machita K."/>
            <person name="Maehara T."/>
            <person name="Masukawa M."/>
            <person name="Mizubayashi T."/>
            <person name="Mukai Y."/>
            <person name="Nagasaki H."/>
            <person name="Nagata Y."/>
            <person name="Naito S."/>
            <person name="Nakashima M."/>
            <person name="Nakama Y."/>
            <person name="Nakamichi Y."/>
            <person name="Nakamura M."/>
            <person name="Meguro A."/>
            <person name="Negishi M."/>
            <person name="Ohta I."/>
            <person name="Ohta T."/>
            <person name="Okamoto M."/>
            <person name="Ono N."/>
            <person name="Saji S."/>
            <person name="Sakaguchi M."/>
            <person name="Sakai K."/>
            <person name="Shibata M."/>
            <person name="Shimokawa T."/>
            <person name="Song J."/>
            <person name="Takazaki Y."/>
            <person name="Terasawa K."/>
            <person name="Tsugane M."/>
            <person name="Tsuji K."/>
            <person name="Ueda S."/>
            <person name="Waki K."/>
            <person name="Yamagata H."/>
            <person name="Yamamoto M."/>
            <person name="Yamamoto S."/>
            <person name="Yamane H."/>
            <person name="Yoshiki S."/>
            <person name="Yoshihara R."/>
            <person name="Yukawa K."/>
            <person name="Zhong H."/>
            <person name="Yano M."/>
            <person name="Yuan Q."/>
            <person name="Ouyang S."/>
            <person name="Liu J."/>
            <person name="Jones K.M."/>
            <person name="Gansberger K."/>
            <person name="Moffat K."/>
            <person name="Hill J."/>
            <person name="Bera J."/>
            <person name="Fadrosh D."/>
            <person name="Jin S."/>
            <person name="Johri S."/>
            <person name="Kim M."/>
            <person name="Overton L."/>
            <person name="Reardon M."/>
            <person name="Tsitrin T."/>
            <person name="Vuong H."/>
            <person name="Weaver B."/>
            <person name="Ciecko A."/>
            <person name="Tallon L."/>
            <person name="Jackson J."/>
            <person name="Pai G."/>
            <person name="Aken S.V."/>
            <person name="Utterback T."/>
            <person name="Reidmuller S."/>
            <person name="Feldblyum T."/>
            <person name="Hsiao J."/>
            <person name="Zismann V."/>
            <person name="Iobst S."/>
            <person name="de Vazeille A.R."/>
            <person name="Buell C.R."/>
            <person name="Ying K."/>
            <person name="Li Y."/>
            <person name="Lu T."/>
            <person name="Huang Y."/>
            <person name="Zhao Q."/>
            <person name="Feng Q."/>
            <person name="Zhang L."/>
            <person name="Zhu J."/>
            <person name="Weng Q."/>
            <person name="Mu J."/>
            <person name="Lu Y."/>
            <person name="Fan D."/>
            <person name="Liu Y."/>
            <person name="Guan J."/>
            <person name="Zhang Y."/>
            <person name="Yu S."/>
            <person name="Liu X."/>
            <person name="Zhang Y."/>
            <person name="Hong G."/>
            <person name="Han B."/>
            <person name="Choisne N."/>
            <person name="Demange N."/>
            <person name="Orjeda G."/>
            <person name="Samain S."/>
            <person name="Cattolico L."/>
            <person name="Pelletier E."/>
            <person name="Couloux A."/>
            <person name="Segurens B."/>
            <person name="Wincker P."/>
            <person name="D'Hont A."/>
            <person name="Scarpelli C."/>
            <person name="Weissenbach J."/>
            <person name="Salanoubat M."/>
            <person name="Quetier F."/>
            <person name="Yu Y."/>
            <person name="Kim H.R."/>
            <person name="Rambo T."/>
            <person name="Currie J."/>
            <person name="Collura K."/>
            <person name="Luo M."/>
            <person name="Yang T."/>
            <person name="Ammiraju J.S.S."/>
            <person name="Engler F."/>
            <person name="Soderlund C."/>
            <person name="Wing R.A."/>
            <person name="Palmer L.E."/>
            <person name="de la Bastide M."/>
            <person name="Spiegel L."/>
            <person name="Nascimento L."/>
            <person name="Zutavern T."/>
            <person name="O'Shaughnessy A."/>
            <person name="Dike S."/>
            <person name="Dedhia N."/>
            <person name="Preston R."/>
            <person name="Balija V."/>
            <person name="McCombie W.R."/>
            <person name="Chow T."/>
            <person name="Chen H."/>
            <person name="Chung M."/>
            <person name="Chen C."/>
            <person name="Shaw J."/>
            <person name="Wu H."/>
            <person name="Hsiao K."/>
            <person name="Chao Y."/>
            <person name="Chu M."/>
            <person name="Cheng C."/>
            <person name="Hour A."/>
            <person name="Lee P."/>
            <person name="Lin S."/>
            <person name="Lin Y."/>
            <person name="Liou J."/>
            <person name="Liu S."/>
            <person name="Hsing Y."/>
            <person name="Raghuvanshi S."/>
            <person name="Mohanty A."/>
            <person name="Bharti A.K."/>
            <person name="Gaur A."/>
            <person name="Gupta V."/>
            <person name="Kumar D."/>
            <person name="Ravi V."/>
            <person name="Vij S."/>
            <person name="Kapur A."/>
            <person name="Khurana P."/>
            <person name="Khurana P."/>
            <person name="Khurana J.P."/>
            <person name="Tyagi A.K."/>
            <person name="Gaikwad K."/>
            <person name="Singh A."/>
            <person name="Dalal V."/>
            <person name="Srivastava S."/>
            <person name="Dixit A."/>
            <person name="Pal A.K."/>
            <person name="Ghazi I.A."/>
            <person name="Yadav M."/>
            <person name="Pandit A."/>
            <person name="Bhargava A."/>
            <person name="Sureshbabu K."/>
            <person name="Batra K."/>
            <person name="Sharma T.R."/>
            <person name="Mohapatra T."/>
            <person name="Singh N.K."/>
            <person name="Messing J."/>
            <person name="Nelson A.B."/>
            <person name="Fuks G."/>
            <person name="Kavchok S."/>
            <person name="Keizer G."/>
            <person name="Linton E."/>
            <person name="Llaca V."/>
            <person name="Song R."/>
            <person name="Tanyolac B."/>
            <person name="Young S."/>
            <person name="Ho-Il K."/>
            <person name="Hahn J.H."/>
            <person name="Sangsakoo G."/>
            <person name="Vanavichit A."/>
            <person name="de Mattos Luiz.A.T."/>
            <person name="Zimmer P.D."/>
            <person name="Malone G."/>
            <person name="Dellagostin O."/>
            <person name="de Oliveira A.C."/>
            <person name="Bevan M."/>
            <person name="Bancroft I."/>
            <person name="Minx P."/>
            <person name="Cordum H."/>
            <person name="Wilson R."/>
            <person name="Cheng Z."/>
            <person name="Jin W."/>
            <person name="Jiang J."/>
            <person name="Leong S.A."/>
            <person name="Iwama H."/>
            <person name="Gojobori T."/>
            <person name="Itoh T."/>
            <person name="Niimura Y."/>
            <person name="Fujii Y."/>
            <person name="Habara T."/>
            <person name="Sakai H."/>
            <person name="Sato Y."/>
            <person name="Wilson G."/>
            <person name="Kumar K."/>
            <person name="McCouch S."/>
            <person name="Juretic N."/>
            <person name="Hoen D."/>
            <person name="Wright S."/>
            <person name="Bruskiewich R."/>
            <person name="Bureau T."/>
            <person name="Miyao A."/>
            <person name="Hirochika H."/>
            <person name="Nishikawa T."/>
            <person name="Kadowaki K."/>
            <person name="Sugiura M."/>
            <person name="Burr B."/>
            <person name="Sasaki T."/>
        </authorList>
    </citation>
    <scope>NUCLEOTIDE SEQUENCE [LARGE SCALE GENOMIC DNA]</scope>
    <source>
        <strain evidence="2">cv. Nipponbare</strain>
    </source>
</reference>
<gene>
    <name evidence="1" type="ordered locus">Os11g0687001</name>
    <name evidence="1" type="ORF">OSNPB_110687001</name>
</gene>
<sequence length="77" mass="8517">MPLPPTLLQNMAWRLSASWARRLNSLILLAIHNRCFSLSGIQRGVVRCHRRLVILRRGGIPPLAVRPPAEPAVAACS</sequence>
<reference evidence="1 2" key="3">
    <citation type="journal article" date="2013" name="Rice">
        <title>Improvement of the Oryza sativa Nipponbare reference genome using next generation sequence and optical map data.</title>
        <authorList>
            <person name="Kawahara Y."/>
            <person name="de la Bastide M."/>
            <person name="Hamilton J.P."/>
            <person name="Kanamori H."/>
            <person name="McCombie W.R."/>
            <person name="Ouyang S."/>
            <person name="Schwartz D.C."/>
            <person name="Tanaka T."/>
            <person name="Wu J."/>
            <person name="Zhou S."/>
            <person name="Childs K.L."/>
            <person name="Davidson R.M."/>
            <person name="Lin H."/>
            <person name="Quesada-Ocampo L."/>
            <person name="Vaillancourt B."/>
            <person name="Sakai H."/>
            <person name="Lee S.S."/>
            <person name="Kim J."/>
            <person name="Numa H."/>
            <person name="Itoh T."/>
            <person name="Buell C.R."/>
            <person name="Matsumoto T."/>
        </authorList>
    </citation>
    <scope>NUCLEOTIDE SEQUENCE [LARGE SCALE GENOMIC DNA]</scope>
    <source>
        <strain evidence="2">cv. Nipponbare</strain>
    </source>
</reference>
<accession>A0A0P0Y5D2</accession>
<name>A0A0P0Y5D2_ORYSJ</name>
<reference evidence="1 2" key="2">
    <citation type="journal article" date="2013" name="Plant Cell Physiol.">
        <title>Rice Annotation Project Database (RAP-DB): an integrative and interactive database for rice genomics.</title>
        <authorList>
            <person name="Sakai H."/>
            <person name="Lee S.S."/>
            <person name="Tanaka T."/>
            <person name="Numa H."/>
            <person name="Kim J."/>
            <person name="Kawahara Y."/>
            <person name="Wakimoto H."/>
            <person name="Yang C.C."/>
            <person name="Iwamoto M."/>
            <person name="Abe T."/>
            <person name="Yamada Y."/>
            <person name="Muto A."/>
            <person name="Inokuchi H."/>
            <person name="Ikemura T."/>
            <person name="Matsumoto T."/>
            <person name="Sasaki T."/>
            <person name="Itoh T."/>
        </authorList>
    </citation>
    <scope>NUCLEOTIDE SEQUENCE [LARGE SCALE GENOMIC DNA]</scope>
    <source>
        <strain evidence="2">cv. Nipponbare</strain>
    </source>
</reference>
<proteinExistence type="predicted"/>
<dbReference type="EMBL" id="AP014967">
    <property type="protein sequence ID" value="BAT15283.1"/>
    <property type="molecule type" value="Genomic_DNA"/>
</dbReference>
<evidence type="ECO:0000313" key="2">
    <source>
        <dbReference type="Proteomes" id="UP000059680"/>
    </source>
</evidence>